<organism evidence="2 3">
    <name type="scientific">Caerostris darwini</name>
    <dbReference type="NCBI Taxonomy" id="1538125"/>
    <lineage>
        <taxon>Eukaryota</taxon>
        <taxon>Metazoa</taxon>
        <taxon>Ecdysozoa</taxon>
        <taxon>Arthropoda</taxon>
        <taxon>Chelicerata</taxon>
        <taxon>Arachnida</taxon>
        <taxon>Araneae</taxon>
        <taxon>Araneomorphae</taxon>
        <taxon>Entelegynae</taxon>
        <taxon>Araneoidea</taxon>
        <taxon>Araneidae</taxon>
        <taxon>Caerostris</taxon>
    </lineage>
</organism>
<dbReference type="Proteomes" id="UP001054837">
    <property type="component" value="Unassembled WGS sequence"/>
</dbReference>
<dbReference type="AlphaFoldDB" id="A0AAV4WI50"/>
<comment type="caution">
    <text evidence="2">The sequence shown here is derived from an EMBL/GenBank/DDBJ whole genome shotgun (WGS) entry which is preliminary data.</text>
</comment>
<evidence type="ECO:0000256" key="1">
    <source>
        <dbReference type="SAM" id="MobiDB-lite"/>
    </source>
</evidence>
<dbReference type="EMBL" id="BPLQ01014696">
    <property type="protein sequence ID" value="GIY82226.1"/>
    <property type="molecule type" value="Genomic_DNA"/>
</dbReference>
<gene>
    <name evidence="2" type="ORF">CDAR_252481</name>
</gene>
<evidence type="ECO:0000313" key="2">
    <source>
        <dbReference type="EMBL" id="GIY82226.1"/>
    </source>
</evidence>
<feature type="region of interest" description="Disordered" evidence="1">
    <location>
        <begin position="57"/>
        <end position="93"/>
    </location>
</feature>
<keyword evidence="3" id="KW-1185">Reference proteome</keyword>
<protein>
    <submittedName>
        <fullName evidence="2">Uncharacterized protein</fullName>
    </submittedName>
</protein>
<proteinExistence type="predicted"/>
<accession>A0AAV4WI50</accession>
<sequence>MGVKISAPINSITKYIFFRRNNLHSCLRGEIQCRTNVDFGGSAQCAGRIRFRFGERVTPPSVARGPGFRKSNQPDRGPRGNGALGKGAPHPGN</sequence>
<evidence type="ECO:0000313" key="3">
    <source>
        <dbReference type="Proteomes" id="UP001054837"/>
    </source>
</evidence>
<reference evidence="2 3" key="1">
    <citation type="submission" date="2021-06" db="EMBL/GenBank/DDBJ databases">
        <title>Caerostris darwini draft genome.</title>
        <authorList>
            <person name="Kono N."/>
            <person name="Arakawa K."/>
        </authorList>
    </citation>
    <scope>NUCLEOTIDE SEQUENCE [LARGE SCALE GENOMIC DNA]</scope>
</reference>
<name>A0AAV4WI50_9ARAC</name>